<sequence length="219" mass="23460">MREKVRRILDLVRAGKLTLEDAAPLLAALSPRLAMTDADRELIASLLSRGELDSGQVAEHLLLLRGVKDTPQPPQPPRPPQFSGNWVWDGRGRRGPGPVNIPVNMEGIMDSVGSVLERVGEVVDATHGHGPAHRPSPSATPRILRIEVESSEGDSYNANLPVSLAPHLGKLIPRHGIEALERAGFTLEALHLLLESGPPPGNLISAEDSEGNSVSITLK</sequence>
<feature type="compositionally biased region" description="Pro residues" evidence="1">
    <location>
        <begin position="71"/>
        <end position="80"/>
    </location>
</feature>
<dbReference type="RefSeq" id="WP_152871436.1">
    <property type="nucleotide sequence ID" value="NZ_WBSL01000004.1"/>
</dbReference>
<feature type="region of interest" description="Disordered" evidence="1">
    <location>
        <begin position="67"/>
        <end position="89"/>
    </location>
</feature>
<evidence type="ECO:0000313" key="3">
    <source>
        <dbReference type="EMBL" id="MPY67119.1"/>
    </source>
</evidence>
<proteinExistence type="predicted"/>
<gene>
    <name evidence="3" type="ORF">F8S09_10510</name>
</gene>
<accession>A0A7X1TS56</accession>
<keyword evidence="4" id="KW-1185">Reference proteome</keyword>
<feature type="domain" description="YvlB/LiaX N-terminal" evidence="2">
    <location>
        <begin position="3"/>
        <end position="31"/>
    </location>
</feature>
<comment type="caution">
    <text evidence="3">The sequence shown here is derived from an EMBL/GenBank/DDBJ whole genome shotgun (WGS) entry which is preliminary data.</text>
</comment>
<reference evidence="3 4" key="1">
    <citation type="submission" date="2019-10" db="EMBL/GenBank/DDBJ databases">
        <title>Deinococcus sp. isolated from soil.</title>
        <authorList>
            <person name="Li Y."/>
            <person name="Wang J."/>
        </authorList>
    </citation>
    <scope>NUCLEOTIDE SEQUENCE [LARGE SCALE GENOMIC DNA]</scope>
    <source>
        <strain evidence="3 4">SDU3-2</strain>
    </source>
</reference>
<dbReference type="AlphaFoldDB" id="A0A7X1TS56"/>
<evidence type="ECO:0000259" key="2">
    <source>
        <dbReference type="Pfam" id="PF22746"/>
    </source>
</evidence>
<protein>
    <recommendedName>
        <fullName evidence="2">YvlB/LiaX N-terminal domain-containing protein</fullName>
    </recommendedName>
</protein>
<organism evidence="3 4">
    <name type="scientific">Deinococcus terrestris</name>
    <dbReference type="NCBI Taxonomy" id="2651870"/>
    <lineage>
        <taxon>Bacteria</taxon>
        <taxon>Thermotogati</taxon>
        <taxon>Deinococcota</taxon>
        <taxon>Deinococci</taxon>
        <taxon>Deinococcales</taxon>
        <taxon>Deinococcaceae</taxon>
        <taxon>Deinococcus</taxon>
    </lineage>
</organism>
<dbReference type="Pfam" id="PF22746">
    <property type="entry name" value="SHOCT-like_DUF2089-C"/>
    <property type="match status" value="1"/>
</dbReference>
<dbReference type="Proteomes" id="UP000484842">
    <property type="component" value="Unassembled WGS sequence"/>
</dbReference>
<evidence type="ECO:0000313" key="4">
    <source>
        <dbReference type="Proteomes" id="UP000484842"/>
    </source>
</evidence>
<dbReference type="InterPro" id="IPR053959">
    <property type="entry name" value="YvlB/LiaX_N"/>
</dbReference>
<evidence type="ECO:0000256" key="1">
    <source>
        <dbReference type="SAM" id="MobiDB-lite"/>
    </source>
</evidence>
<name>A0A7X1TS56_9DEIO</name>
<dbReference type="EMBL" id="WBSL01000004">
    <property type="protein sequence ID" value="MPY67119.1"/>
    <property type="molecule type" value="Genomic_DNA"/>
</dbReference>